<dbReference type="Pfam" id="PF03432">
    <property type="entry name" value="Relaxase"/>
    <property type="match status" value="1"/>
</dbReference>
<reference evidence="4 5" key="1">
    <citation type="journal article" date="2013" name="Genome Announc.">
        <title>Draft Genome Sequence of Strain JLT2015T, Belonging to the Family Sphingomonadaceae of the Alphaproteobacteria.</title>
        <authorList>
            <person name="Tang K."/>
            <person name="Liu K."/>
            <person name="Li S."/>
            <person name="Jiao N."/>
        </authorList>
    </citation>
    <scope>NUCLEOTIDE SEQUENCE [LARGE SCALE GENOMIC DNA]</scope>
    <source>
        <strain evidence="4 5">JLT2015</strain>
    </source>
</reference>
<evidence type="ECO:0000259" key="3">
    <source>
        <dbReference type="Pfam" id="PF03432"/>
    </source>
</evidence>
<name>M2S8W2_9SPHN</name>
<dbReference type="EMBL" id="AMRV01000014">
    <property type="protein sequence ID" value="EMD81805.1"/>
    <property type="molecule type" value="Genomic_DNA"/>
</dbReference>
<dbReference type="AlphaFoldDB" id="M2S8W2"/>
<proteinExistence type="predicted"/>
<keyword evidence="5" id="KW-1185">Reference proteome</keyword>
<organism evidence="4 5">
    <name type="scientific">Pacificimonas flava</name>
    <dbReference type="NCBI Taxonomy" id="1234595"/>
    <lineage>
        <taxon>Bacteria</taxon>
        <taxon>Pseudomonadati</taxon>
        <taxon>Pseudomonadota</taxon>
        <taxon>Alphaproteobacteria</taxon>
        <taxon>Sphingomonadales</taxon>
        <taxon>Sphingosinicellaceae</taxon>
        <taxon>Pacificimonas</taxon>
    </lineage>
</organism>
<dbReference type="InterPro" id="IPR005094">
    <property type="entry name" value="Endonuclease_MobA/VirD2"/>
</dbReference>
<comment type="caution">
    <text evidence="4">The sequence shown here is derived from an EMBL/GenBank/DDBJ whole genome shotgun (WGS) entry which is preliminary data.</text>
</comment>
<feature type="coiled-coil region" evidence="1">
    <location>
        <begin position="349"/>
        <end position="380"/>
    </location>
</feature>
<feature type="compositionally biased region" description="Polar residues" evidence="2">
    <location>
        <begin position="445"/>
        <end position="455"/>
    </location>
</feature>
<evidence type="ECO:0000256" key="2">
    <source>
        <dbReference type="SAM" id="MobiDB-lite"/>
    </source>
</evidence>
<sequence>MIPKLTKGADFAGLIHYLVTDRDHEVLDLHGVSSIEMAPAEMANIAALNSRAKVKLLHLSVSAAIEDGELNREQWLSIADAMGATAGLTNHPRVVIRHRDKAYDHSHIFWCTISPETGRTPSKSWFLKKGSAADCGPHILTADQVLAVPGNERALRSYDFRLLARLQNCARRMERAMGLRQLRSPQGLREDRIKGLRNQIPAKSKLVERTGDRDLMALADDIRAALVRTSWGERVESLMLLDLGLEAVFRETSKGAQRRGFVIVDRRNQKNRIKASAFDSGQTKFGASALERSLKPGAPSYQEWRNKYCPVDRRKSSDAPSDLKESYSWMVEQHRLREDAKRIERKRLRKIHLAEVKRLRRELMRQRQKTAQTLKSSERRAFYRHFSVAIRAPALAELLATQRAERRAFAVERCVTWIEYKARYEPRQPIQAQSPSSRSRPKLVSTGSTSYQRGMSSPAPDLETDRDGKFETSDRDLGNVSGEGLSAYELLIAQQNLRQSRGR</sequence>
<evidence type="ECO:0000313" key="5">
    <source>
        <dbReference type="Proteomes" id="UP000011717"/>
    </source>
</evidence>
<dbReference type="RefSeq" id="WP_008603751.1">
    <property type="nucleotide sequence ID" value="NZ_AMRV01000014.1"/>
</dbReference>
<evidence type="ECO:0000256" key="1">
    <source>
        <dbReference type="SAM" id="Coils"/>
    </source>
</evidence>
<feature type="domain" description="MobA/VirD2-like nuclease" evidence="3">
    <location>
        <begin position="24"/>
        <end position="126"/>
    </location>
</feature>
<dbReference type="OrthoDB" id="7458109at2"/>
<dbReference type="Proteomes" id="UP000011717">
    <property type="component" value="Unassembled WGS sequence"/>
</dbReference>
<protein>
    <recommendedName>
        <fullName evidence="3">MobA/VirD2-like nuclease domain-containing protein</fullName>
    </recommendedName>
</protein>
<feature type="region of interest" description="Disordered" evidence="2">
    <location>
        <begin position="429"/>
        <end position="481"/>
    </location>
</feature>
<feature type="compositionally biased region" description="Basic and acidic residues" evidence="2">
    <location>
        <begin position="463"/>
        <end position="477"/>
    </location>
</feature>
<keyword evidence="1" id="KW-0175">Coiled coil</keyword>
<evidence type="ECO:0000313" key="4">
    <source>
        <dbReference type="EMBL" id="EMD81805.1"/>
    </source>
</evidence>
<gene>
    <name evidence="4" type="ORF">C725_2787</name>
</gene>
<accession>M2S8W2</accession>